<feature type="transmembrane region" description="Helical" evidence="1">
    <location>
        <begin position="18"/>
        <end position="38"/>
    </location>
</feature>
<dbReference type="Proteomes" id="UP000518605">
    <property type="component" value="Unassembled WGS sequence"/>
</dbReference>
<keyword evidence="1" id="KW-0812">Transmembrane</keyword>
<dbReference type="EMBL" id="JACHXW010000003">
    <property type="protein sequence ID" value="MBB3151446.1"/>
    <property type="molecule type" value="Genomic_DNA"/>
</dbReference>
<gene>
    <name evidence="2" type="ORF">FHS16_001489</name>
</gene>
<organism evidence="2 3">
    <name type="scientific">Paenibacillus endophyticus</name>
    <dbReference type="NCBI Taxonomy" id="1294268"/>
    <lineage>
        <taxon>Bacteria</taxon>
        <taxon>Bacillati</taxon>
        <taxon>Bacillota</taxon>
        <taxon>Bacilli</taxon>
        <taxon>Bacillales</taxon>
        <taxon>Paenibacillaceae</taxon>
        <taxon>Paenibacillus</taxon>
    </lineage>
</organism>
<keyword evidence="1" id="KW-1133">Transmembrane helix</keyword>
<protein>
    <submittedName>
        <fullName evidence="2">Uncharacterized protein</fullName>
    </submittedName>
</protein>
<dbReference type="AlphaFoldDB" id="A0A7W5C5G2"/>
<keyword evidence="3" id="KW-1185">Reference proteome</keyword>
<feature type="transmembrane region" description="Helical" evidence="1">
    <location>
        <begin position="44"/>
        <end position="62"/>
    </location>
</feature>
<name>A0A7W5C5G2_9BACL</name>
<reference evidence="2 3" key="1">
    <citation type="submission" date="2020-08" db="EMBL/GenBank/DDBJ databases">
        <title>Genomic Encyclopedia of Type Strains, Phase III (KMG-III): the genomes of soil and plant-associated and newly described type strains.</title>
        <authorList>
            <person name="Whitman W."/>
        </authorList>
    </citation>
    <scope>NUCLEOTIDE SEQUENCE [LARGE SCALE GENOMIC DNA]</scope>
    <source>
        <strain evidence="2 3">CECT 8234</strain>
    </source>
</reference>
<proteinExistence type="predicted"/>
<comment type="caution">
    <text evidence="2">The sequence shown here is derived from an EMBL/GenBank/DDBJ whole genome shotgun (WGS) entry which is preliminary data.</text>
</comment>
<keyword evidence="1" id="KW-0472">Membrane</keyword>
<evidence type="ECO:0000313" key="2">
    <source>
        <dbReference type="EMBL" id="MBB3151446.1"/>
    </source>
</evidence>
<evidence type="ECO:0000256" key="1">
    <source>
        <dbReference type="SAM" id="Phobius"/>
    </source>
</evidence>
<feature type="transmembrane region" description="Helical" evidence="1">
    <location>
        <begin position="69"/>
        <end position="85"/>
    </location>
</feature>
<evidence type="ECO:0000313" key="3">
    <source>
        <dbReference type="Proteomes" id="UP000518605"/>
    </source>
</evidence>
<sequence length="86" mass="10182">MDKAKEDLIIKIKKRNPIFLIIEIVVALFVIFFLYFSYKNDNDINFVMFFLLMSLFSFIRTIETKAKSHLIVFSIFVIAAIFMFVS</sequence>
<accession>A0A7W5C5G2</accession>